<gene>
    <name evidence="1" type="ORF">DUI87_05093</name>
</gene>
<dbReference type="EMBL" id="QRBI01000097">
    <property type="protein sequence ID" value="RMC18212.1"/>
    <property type="molecule type" value="Genomic_DNA"/>
</dbReference>
<protein>
    <recommendedName>
        <fullName evidence="3">Reverse transcriptase domain-containing protein</fullName>
    </recommendedName>
</protein>
<evidence type="ECO:0000313" key="1">
    <source>
        <dbReference type="EMBL" id="RMC18212.1"/>
    </source>
</evidence>
<keyword evidence="2" id="KW-1185">Reference proteome</keyword>
<sequence length="84" mass="9194">MSGVSQGSAVTTLFNIFMNNMDSVIECTLSKFADDIKMSGKYHTPEGEDAIQSDLGRLEDCACANLMEFNKTMGKDQDLSHPLV</sequence>
<reference evidence="1 2" key="1">
    <citation type="submission" date="2018-07" db="EMBL/GenBank/DDBJ databases">
        <title>A high quality draft genome assembly of the barn swallow (H. rustica rustica).</title>
        <authorList>
            <person name="Formenti G."/>
            <person name="Chiara M."/>
            <person name="Poveda L."/>
            <person name="Francoijs K.-J."/>
            <person name="Bonisoli-Alquati A."/>
            <person name="Canova L."/>
            <person name="Gianfranceschi L."/>
            <person name="Horner D.S."/>
            <person name="Saino N."/>
        </authorList>
    </citation>
    <scope>NUCLEOTIDE SEQUENCE [LARGE SCALE GENOMIC DNA]</scope>
    <source>
        <strain evidence="1">Chelidonia</strain>
        <tissue evidence="1">Blood</tissue>
    </source>
</reference>
<dbReference type="OrthoDB" id="10406348at2759"/>
<organism evidence="1 2">
    <name type="scientific">Hirundo rustica rustica</name>
    <dbReference type="NCBI Taxonomy" id="333673"/>
    <lineage>
        <taxon>Eukaryota</taxon>
        <taxon>Metazoa</taxon>
        <taxon>Chordata</taxon>
        <taxon>Craniata</taxon>
        <taxon>Vertebrata</taxon>
        <taxon>Euteleostomi</taxon>
        <taxon>Archelosauria</taxon>
        <taxon>Archosauria</taxon>
        <taxon>Dinosauria</taxon>
        <taxon>Saurischia</taxon>
        <taxon>Theropoda</taxon>
        <taxon>Coelurosauria</taxon>
        <taxon>Aves</taxon>
        <taxon>Neognathae</taxon>
        <taxon>Neoaves</taxon>
        <taxon>Telluraves</taxon>
        <taxon>Australaves</taxon>
        <taxon>Passeriformes</taxon>
        <taxon>Sylvioidea</taxon>
        <taxon>Hirundinidae</taxon>
        <taxon>Hirundo</taxon>
    </lineage>
</organism>
<name>A0A3M0KY37_HIRRU</name>
<comment type="caution">
    <text evidence="1">The sequence shown here is derived from an EMBL/GenBank/DDBJ whole genome shotgun (WGS) entry which is preliminary data.</text>
</comment>
<evidence type="ECO:0000313" key="2">
    <source>
        <dbReference type="Proteomes" id="UP000269221"/>
    </source>
</evidence>
<proteinExistence type="predicted"/>
<evidence type="ECO:0008006" key="3">
    <source>
        <dbReference type="Google" id="ProtNLM"/>
    </source>
</evidence>
<dbReference type="Proteomes" id="UP000269221">
    <property type="component" value="Unassembled WGS sequence"/>
</dbReference>
<accession>A0A3M0KY37</accession>
<dbReference type="AlphaFoldDB" id="A0A3M0KY37"/>